<dbReference type="InterPro" id="IPR031650">
    <property type="entry name" value="CCDC73"/>
</dbReference>
<feature type="region of interest" description="Disordered" evidence="2">
    <location>
        <begin position="317"/>
        <end position="360"/>
    </location>
</feature>
<feature type="region of interest" description="Disordered" evidence="2">
    <location>
        <begin position="679"/>
        <end position="704"/>
    </location>
</feature>
<dbReference type="GeneTree" id="ENSGT01120000272300"/>
<evidence type="ECO:0000313" key="3">
    <source>
        <dbReference type="Ensembl" id="ENSELUP00000036940.2"/>
    </source>
</evidence>
<organism evidence="3 4">
    <name type="scientific">Esox lucius</name>
    <name type="common">Northern pike</name>
    <dbReference type="NCBI Taxonomy" id="8010"/>
    <lineage>
        <taxon>Eukaryota</taxon>
        <taxon>Metazoa</taxon>
        <taxon>Chordata</taxon>
        <taxon>Craniata</taxon>
        <taxon>Vertebrata</taxon>
        <taxon>Euteleostomi</taxon>
        <taxon>Actinopterygii</taxon>
        <taxon>Neopterygii</taxon>
        <taxon>Teleostei</taxon>
        <taxon>Protacanthopterygii</taxon>
        <taxon>Esociformes</taxon>
        <taxon>Esocidae</taxon>
        <taxon>Esox</taxon>
    </lineage>
</organism>
<dbReference type="AlphaFoldDB" id="A0A3P9A892"/>
<reference evidence="3" key="3">
    <citation type="submission" date="2025-08" db="UniProtKB">
        <authorList>
            <consortium name="Ensembl"/>
        </authorList>
    </citation>
    <scope>IDENTIFICATION</scope>
</reference>
<dbReference type="Proteomes" id="UP000265140">
    <property type="component" value="Chromosome 19"/>
</dbReference>
<proteinExistence type="predicted"/>
<dbReference type="Ensembl" id="ENSELUT00000026020.3">
    <property type="protein sequence ID" value="ENSELUP00000036940.2"/>
    <property type="gene ID" value="ENSELUG00000016429.3"/>
</dbReference>
<accession>A0A3P9A892</accession>
<feature type="compositionally biased region" description="Basic and acidic residues" evidence="2">
    <location>
        <begin position="910"/>
        <end position="921"/>
    </location>
</feature>
<feature type="region of interest" description="Disordered" evidence="2">
    <location>
        <begin position="612"/>
        <end position="632"/>
    </location>
</feature>
<reference evidence="3" key="2">
    <citation type="submission" date="2020-02" db="EMBL/GenBank/DDBJ databases">
        <title>Esox lucius (northern pike) genome, fEsoLuc1, primary haplotype.</title>
        <authorList>
            <person name="Myers G."/>
            <person name="Karagic N."/>
            <person name="Meyer A."/>
            <person name="Pippel M."/>
            <person name="Reichard M."/>
            <person name="Winkler S."/>
            <person name="Tracey A."/>
            <person name="Sims Y."/>
            <person name="Howe K."/>
            <person name="Rhie A."/>
            <person name="Formenti G."/>
            <person name="Durbin R."/>
            <person name="Fedrigo O."/>
            <person name="Jarvis E.D."/>
        </authorList>
    </citation>
    <scope>NUCLEOTIDE SEQUENCE [LARGE SCALE GENOMIC DNA]</scope>
</reference>
<dbReference type="PANTHER" id="PTHR28660">
    <property type="entry name" value="COILED-COIL DOMAIN-CONTAINING PROTEIN 73"/>
    <property type="match status" value="1"/>
</dbReference>
<name>A0A3P9A892_ESOLU</name>
<dbReference type="Pfam" id="PF15818">
    <property type="entry name" value="CCDC73"/>
    <property type="match status" value="1"/>
</dbReference>
<feature type="region of interest" description="Disordered" evidence="2">
    <location>
        <begin position="522"/>
        <end position="567"/>
    </location>
</feature>
<feature type="compositionally biased region" description="Polar residues" evidence="2">
    <location>
        <begin position="867"/>
        <end position="901"/>
    </location>
</feature>
<keyword evidence="4" id="KW-1185">Reference proteome</keyword>
<protein>
    <submittedName>
        <fullName evidence="3">Uncharacterized protein</fullName>
    </submittedName>
</protein>
<feature type="coiled-coil region" evidence="1">
    <location>
        <begin position="42"/>
        <end position="163"/>
    </location>
</feature>
<reference evidence="4" key="1">
    <citation type="journal article" date="2014" name="PLoS ONE">
        <title>The genome and linkage map of the northern pike (Esox lucius): conserved synteny revealed between the salmonid sister group and the Neoteleostei.</title>
        <authorList>
            <person name="Rondeau E.B."/>
            <person name="Minkley D.R."/>
            <person name="Leong J.S."/>
            <person name="Messmer A.M."/>
            <person name="Jantzen J.R."/>
            <person name="von Schalburg K.R."/>
            <person name="Lemon C."/>
            <person name="Bird N.H."/>
            <person name="Koop B.F."/>
        </authorList>
    </citation>
    <scope>NUCLEOTIDE SEQUENCE</scope>
</reference>
<feature type="compositionally biased region" description="Basic and acidic residues" evidence="2">
    <location>
        <begin position="618"/>
        <end position="627"/>
    </location>
</feature>
<feature type="compositionally biased region" description="Basic and acidic residues" evidence="2">
    <location>
        <begin position="550"/>
        <end position="560"/>
    </location>
</feature>
<evidence type="ECO:0000256" key="2">
    <source>
        <dbReference type="SAM" id="MobiDB-lite"/>
    </source>
</evidence>
<reference evidence="3" key="4">
    <citation type="submission" date="2025-09" db="UniProtKB">
        <authorList>
            <consortium name="Ensembl"/>
        </authorList>
    </citation>
    <scope>IDENTIFICATION</scope>
</reference>
<feature type="region of interest" description="Disordered" evidence="2">
    <location>
        <begin position="867"/>
        <end position="921"/>
    </location>
</feature>
<evidence type="ECO:0000313" key="4">
    <source>
        <dbReference type="Proteomes" id="UP000265140"/>
    </source>
</evidence>
<dbReference type="PANTHER" id="PTHR28660:SF1">
    <property type="entry name" value="COILED-COIL DOMAIN-CONTAINING PROTEIN 73"/>
    <property type="match status" value="1"/>
</dbReference>
<feature type="region of interest" description="Disordered" evidence="2">
    <location>
        <begin position="402"/>
        <end position="450"/>
    </location>
</feature>
<sequence length="944" mass="103410">MISFSQLFGPASLQFLNDIFFYDGSPAVEDAMRLNKKLTSVNTKQESTIISLKRDVQELNNKLVKVKVSSLGRSEENNNLTVKEQRIQQLQHRLNVETEMNTKLREEHVTERAGKREVMSSLQHAQQLLLTQTQAVSRLELELEALREEYQALKREQELTREKTQGNEARFADLIEEYRHSRMIWENEKLVLLERIQCERQDLISVNHDQLPEKHTELSSYTMLSAEPTQGLKSGLEHDKDRSPDNEWVTKDIPTEDTVIVDGEALTVQSDYVADVSDRISYVGPLGCLETVIDNSPQTSNCKVVFGIQTTHVSTLDPECHDVEGGGDGRSGKDKPSSVLRLPAGDSEGLPPPQSGSEDGQATLTDVVHVLSICGAGEVQTADSNKKPVSCDPVSALIDNVCPSSGDHLSNKGDSKRELSGSENRSVYGALDSDLVAGGTRDAEQEPSMYTPGMTACQTTDKHGGSQTFQDVDPVQADVPLTVPRSSGPCGTLPLISSISTNVGEIDMIRCHAADGDEAVIPAEESPRSPLSAAVSRNSNTHTGNLTGEELSRTSLHSEPRNLPQINSPWRIMALDFARSDCDTGTEHKQPTVCGALVTADVVDSKCQGTLSECGHASPDDETRGDVPEQPSSCVDFALPVGSQARHQDVVNLPQSERLHEGHCPGTAVDQLRPTQANDGDAEVTQNQPINLTSKPQSDETDFSAKISLSRQSDSISSEEETSEIIEYLFLPSEKIYQSSFELTTKKRDILSRNMQGIAVGRSPLGSWPTTSASPVTTPVSDLKTKLSSEFQEPPPPPITIPVFLKGKKNTSDPPVMTGSGARQDIRSLLTSHQRHNQEWNSIRENLNEVSAEKEDQVHVPVSSVLPNTLTTSSMGSSRSWQNTQTVSSPCQPSPNRTGSSDAFAPISQEKGHLQKSDIRTQIDKIEELLGSERLRLSKRHKME</sequence>
<feature type="compositionally biased region" description="Polar residues" evidence="2">
    <location>
        <begin position="679"/>
        <end position="696"/>
    </location>
</feature>
<feature type="compositionally biased region" description="Polar residues" evidence="2">
    <location>
        <begin position="535"/>
        <end position="546"/>
    </location>
</feature>
<keyword evidence="1" id="KW-0175">Coiled coil</keyword>
<evidence type="ECO:0000256" key="1">
    <source>
        <dbReference type="SAM" id="Coils"/>
    </source>
</evidence>
<dbReference type="Bgee" id="ENSELUG00000016429">
    <property type="expression patterns" value="Expressed in spleen and 5 other cell types or tissues"/>
</dbReference>
<feature type="compositionally biased region" description="Basic and acidic residues" evidence="2">
    <location>
        <begin position="409"/>
        <end position="420"/>
    </location>
</feature>